<reference evidence="2" key="1">
    <citation type="submission" date="2014-09" db="EMBL/GenBank/DDBJ databases">
        <authorList>
            <person name="Magalhaes I.L.F."/>
            <person name="Oliveira U."/>
            <person name="Santos F.R."/>
            <person name="Vidigal T.H.D.A."/>
            <person name="Brescovit A.D."/>
            <person name="Santos A.J."/>
        </authorList>
    </citation>
    <scope>NUCLEOTIDE SEQUENCE</scope>
    <source>
        <tissue evidence="2">Shoot tissue taken approximately 20 cm above the soil surface</tissue>
    </source>
</reference>
<dbReference type="AlphaFoldDB" id="A0A0A9ED56"/>
<name>A0A0A9ED56_ARUDO</name>
<evidence type="ECO:0000313" key="2">
    <source>
        <dbReference type="EMBL" id="JAD98654.1"/>
    </source>
</evidence>
<dbReference type="EMBL" id="GBRH01199241">
    <property type="protein sequence ID" value="JAD98654.1"/>
    <property type="molecule type" value="Transcribed_RNA"/>
</dbReference>
<sequence length="46" mass="5401">MMMLFVCSILSLVQNTRFLTKNQITNLFHPTMSLNLIQNLLTRCEE</sequence>
<evidence type="ECO:0000256" key="1">
    <source>
        <dbReference type="SAM" id="SignalP"/>
    </source>
</evidence>
<reference evidence="2" key="2">
    <citation type="journal article" date="2015" name="Data Brief">
        <title>Shoot transcriptome of the giant reed, Arundo donax.</title>
        <authorList>
            <person name="Barrero R.A."/>
            <person name="Guerrero F.D."/>
            <person name="Moolhuijzen P."/>
            <person name="Goolsby J.A."/>
            <person name="Tidwell J."/>
            <person name="Bellgard S.E."/>
            <person name="Bellgard M.I."/>
        </authorList>
    </citation>
    <scope>NUCLEOTIDE SEQUENCE</scope>
    <source>
        <tissue evidence="2">Shoot tissue taken approximately 20 cm above the soil surface</tissue>
    </source>
</reference>
<organism evidence="2">
    <name type="scientific">Arundo donax</name>
    <name type="common">Giant reed</name>
    <name type="synonym">Donax arundinaceus</name>
    <dbReference type="NCBI Taxonomy" id="35708"/>
    <lineage>
        <taxon>Eukaryota</taxon>
        <taxon>Viridiplantae</taxon>
        <taxon>Streptophyta</taxon>
        <taxon>Embryophyta</taxon>
        <taxon>Tracheophyta</taxon>
        <taxon>Spermatophyta</taxon>
        <taxon>Magnoliopsida</taxon>
        <taxon>Liliopsida</taxon>
        <taxon>Poales</taxon>
        <taxon>Poaceae</taxon>
        <taxon>PACMAD clade</taxon>
        <taxon>Arundinoideae</taxon>
        <taxon>Arundineae</taxon>
        <taxon>Arundo</taxon>
    </lineage>
</organism>
<feature type="signal peptide" evidence="1">
    <location>
        <begin position="1"/>
        <end position="18"/>
    </location>
</feature>
<keyword evidence="1" id="KW-0732">Signal</keyword>
<proteinExistence type="predicted"/>
<protein>
    <submittedName>
        <fullName evidence="2">Uncharacterized protein</fullName>
    </submittedName>
</protein>
<accession>A0A0A9ED56</accession>
<feature type="chain" id="PRO_5002061850" evidence="1">
    <location>
        <begin position="19"/>
        <end position="46"/>
    </location>
</feature>